<reference evidence="1 2" key="1">
    <citation type="submission" date="2019-05" db="EMBL/GenBank/DDBJ databases">
        <title>Another draft genome of Portunus trituberculatus and its Hox gene families provides insights of decapod evolution.</title>
        <authorList>
            <person name="Jeong J.-H."/>
            <person name="Song I."/>
            <person name="Kim S."/>
            <person name="Choi T."/>
            <person name="Kim D."/>
            <person name="Ryu S."/>
            <person name="Kim W."/>
        </authorList>
    </citation>
    <scope>NUCLEOTIDE SEQUENCE [LARGE SCALE GENOMIC DNA]</scope>
    <source>
        <tissue evidence="1">Muscle</tissue>
    </source>
</reference>
<name>A0A5B7IPM4_PORTR</name>
<dbReference type="Proteomes" id="UP000324222">
    <property type="component" value="Unassembled WGS sequence"/>
</dbReference>
<evidence type="ECO:0000313" key="1">
    <source>
        <dbReference type="EMBL" id="MPC85802.1"/>
    </source>
</evidence>
<accession>A0A5B7IPM4</accession>
<evidence type="ECO:0000313" key="2">
    <source>
        <dbReference type="Proteomes" id="UP000324222"/>
    </source>
</evidence>
<organism evidence="1 2">
    <name type="scientific">Portunus trituberculatus</name>
    <name type="common">Swimming crab</name>
    <name type="synonym">Neptunus trituberculatus</name>
    <dbReference type="NCBI Taxonomy" id="210409"/>
    <lineage>
        <taxon>Eukaryota</taxon>
        <taxon>Metazoa</taxon>
        <taxon>Ecdysozoa</taxon>
        <taxon>Arthropoda</taxon>
        <taxon>Crustacea</taxon>
        <taxon>Multicrustacea</taxon>
        <taxon>Malacostraca</taxon>
        <taxon>Eumalacostraca</taxon>
        <taxon>Eucarida</taxon>
        <taxon>Decapoda</taxon>
        <taxon>Pleocyemata</taxon>
        <taxon>Brachyura</taxon>
        <taxon>Eubrachyura</taxon>
        <taxon>Portunoidea</taxon>
        <taxon>Portunidae</taxon>
        <taxon>Portuninae</taxon>
        <taxon>Portunus</taxon>
    </lineage>
</organism>
<dbReference type="EMBL" id="VSRR010069609">
    <property type="protein sequence ID" value="MPC85802.1"/>
    <property type="molecule type" value="Genomic_DNA"/>
</dbReference>
<protein>
    <submittedName>
        <fullName evidence="1">Uncharacterized protein</fullName>
    </submittedName>
</protein>
<sequence>MKSFFTIITCPPLRRLGGSQAFYRLQGRVPPTCVRNVTPPPTLTSICFTA</sequence>
<comment type="caution">
    <text evidence="1">The sequence shown here is derived from an EMBL/GenBank/DDBJ whole genome shotgun (WGS) entry which is preliminary data.</text>
</comment>
<dbReference type="AlphaFoldDB" id="A0A5B7IPM4"/>
<gene>
    <name evidence="1" type="ORF">E2C01_080598</name>
</gene>
<proteinExistence type="predicted"/>
<keyword evidence="2" id="KW-1185">Reference proteome</keyword>